<evidence type="ECO:0000313" key="1">
    <source>
        <dbReference type="EMBL" id="SVB72077.1"/>
    </source>
</evidence>
<accession>A0A382GBW5</accession>
<gene>
    <name evidence="1" type="ORF">METZ01_LOCUS224931</name>
</gene>
<sequence length="35" mass="4030">MQPPLNISGHKKNCFFNSGFSVAYLQKSINLLREF</sequence>
<feature type="non-terminal residue" evidence="1">
    <location>
        <position position="35"/>
    </location>
</feature>
<proteinExistence type="predicted"/>
<protein>
    <submittedName>
        <fullName evidence="1">Uncharacterized protein</fullName>
    </submittedName>
</protein>
<dbReference type="AlphaFoldDB" id="A0A382GBW5"/>
<name>A0A382GBW5_9ZZZZ</name>
<organism evidence="1">
    <name type="scientific">marine metagenome</name>
    <dbReference type="NCBI Taxonomy" id="408172"/>
    <lineage>
        <taxon>unclassified sequences</taxon>
        <taxon>metagenomes</taxon>
        <taxon>ecological metagenomes</taxon>
    </lineage>
</organism>
<reference evidence="1" key="1">
    <citation type="submission" date="2018-05" db="EMBL/GenBank/DDBJ databases">
        <authorList>
            <person name="Lanie J.A."/>
            <person name="Ng W.-L."/>
            <person name="Kazmierczak K.M."/>
            <person name="Andrzejewski T.M."/>
            <person name="Davidsen T.M."/>
            <person name="Wayne K.J."/>
            <person name="Tettelin H."/>
            <person name="Glass J.I."/>
            <person name="Rusch D."/>
            <person name="Podicherti R."/>
            <person name="Tsui H.-C.T."/>
            <person name="Winkler M.E."/>
        </authorList>
    </citation>
    <scope>NUCLEOTIDE SEQUENCE</scope>
</reference>
<dbReference type="EMBL" id="UINC01054406">
    <property type="protein sequence ID" value="SVB72077.1"/>
    <property type="molecule type" value="Genomic_DNA"/>
</dbReference>